<sequence length="620" mass="68333">MLKPFPANTPALRPAFLLASVLLLSGCSLLSKNPIDDASGNGPPSFELEVEAPSDVRELLLQHMELQQYRRLSDLRRSELSRLLGAADANIRSLLGTLGYFSPTIELQLIETPSGSDTPRKVRVQVEPGPATIVRSTQISFSGTNAEDPSGRGMREGIRRDLERFNGERFSQSAWSNAKNEGVRRLQNRRYPTASLVDSRADIDADLNEAELRMDYAPGPAYSFGPLVIQGAERYNPAGLIRLARLPVGEEYRQTTLLETQQRLANSGYYDSVFLTLATEVAQPGDTEVQAPVIAEVREAKLQKWIYGLGVSTDTGFRFSIDHTHNRVPYLGWRAQSKLQLDQKNPLLSTRLTSLPDYSGWNYFVGAKAAREELADYMANSATLVAGRSKSEDKIDRGYYLQYDMAKAQGDGAPPSSSSITLNYGWTGRYFNNPTNPTRGYGLGWEVGAGNTITPERKPFGRMAARWLYYLPLERAEGDTGRRSRLAFRANGGAVIANGNTVVPITQLFLSGGDTTVRGYSYQSIGARTDNGKLIGGRYMASGSVEWQRPITVAGNRSDWEHATFVDAGTVTDALDTYTVFVGVGTGIRWRSPVGPLQADLAYGLETKKVRLHLRLGFNF</sequence>
<evidence type="ECO:0000256" key="3">
    <source>
        <dbReference type="ARBA" id="ARBA00022692"/>
    </source>
</evidence>
<dbReference type="PROSITE" id="PS51257">
    <property type="entry name" value="PROKAR_LIPOPROTEIN"/>
    <property type="match status" value="1"/>
</dbReference>
<keyword evidence="2" id="KW-1134">Transmembrane beta strand</keyword>
<evidence type="ECO:0000256" key="2">
    <source>
        <dbReference type="ARBA" id="ARBA00022452"/>
    </source>
</evidence>
<accession>A0A014MRY5</accession>
<name>A0A014MRY5_9BURK</name>
<reference evidence="8 9" key="1">
    <citation type="submission" date="2014-01" db="EMBL/GenBank/DDBJ databases">
        <title>Interspecies Systems Biology Uncovers Metabolites Affecting C. elegans Gene Expression and Life History Traits.</title>
        <authorList>
            <person name="Watson E."/>
            <person name="Macneil L.T."/>
            <person name="Ritter A.D."/>
            <person name="Yilmaz L.S."/>
            <person name="Rosebrock A.P."/>
            <person name="Caudy A.A."/>
            <person name="Walhout A.J."/>
        </authorList>
    </citation>
    <scope>NUCLEOTIDE SEQUENCE [LARGE SCALE GENOMIC DNA]</scope>
    <source>
        <strain evidence="8 9">DA1877</strain>
    </source>
</reference>
<dbReference type="AlphaFoldDB" id="A0A014MRY5"/>
<dbReference type="InterPro" id="IPR000184">
    <property type="entry name" value="Bac_surfAg_D15"/>
</dbReference>
<gene>
    <name evidence="8" type="ORF">AX13_14655</name>
</gene>
<keyword evidence="3" id="KW-0812">Transmembrane</keyword>
<dbReference type="GO" id="GO:0019867">
    <property type="term" value="C:outer membrane"/>
    <property type="evidence" value="ECO:0007669"/>
    <property type="project" value="InterPro"/>
</dbReference>
<keyword evidence="6" id="KW-0998">Cell outer membrane</keyword>
<dbReference type="STRING" id="225991.MA05_05860"/>
<protein>
    <recommendedName>
        <fullName evidence="7">Bacterial surface antigen (D15) domain-containing protein</fullName>
    </recommendedName>
</protein>
<evidence type="ECO:0000256" key="6">
    <source>
        <dbReference type="ARBA" id="ARBA00023237"/>
    </source>
</evidence>
<keyword evidence="4" id="KW-0732">Signal</keyword>
<dbReference type="Proteomes" id="UP000020766">
    <property type="component" value="Unassembled WGS sequence"/>
</dbReference>
<comment type="caution">
    <text evidence="8">The sequence shown here is derived from an EMBL/GenBank/DDBJ whole genome shotgun (WGS) entry which is preliminary data.</text>
</comment>
<dbReference type="PANTHER" id="PTHR12815">
    <property type="entry name" value="SORTING AND ASSEMBLY MACHINERY SAMM50 PROTEIN FAMILY MEMBER"/>
    <property type="match status" value="1"/>
</dbReference>
<evidence type="ECO:0000259" key="7">
    <source>
        <dbReference type="Pfam" id="PF01103"/>
    </source>
</evidence>
<evidence type="ECO:0000256" key="1">
    <source>
        <dbReference type="ARBA" id="ARBA00004370"/>
    </source>
</evidence>
<dbReference type="PANTHER" id="PTHR12815:SF47">
    <property type="entry name" value="TRANSLOCATION AND ASSEMBLY MODULE SUBUNIT TAMA"/>
    <property type="match status" value="1"/>
</dbReference>
<comment type="subcellular location">
    <subcellularLocation>
        <location evidence="1">Membrane</location>
    </subcellularLocation>
</comment>
<keyword evidence="5" id="KW-0472">Membrane</keyword>
<evidence type="ECO:0000256" key="4">
    <source>
        <dbReference type="ARBA" id="ARBA00022729"/>
    </source>
</evidence>
<evidence type="ECO:0000313" key="9">
    <source>
        <dbReference type="Proteomes" id="UP000020766"/>
    </source>
</evidence>
<evidence type="ECO:0000256" key="5">
    <source>
        <dbReference type="ARBA" id="ARBA00023136"/>
    </source>
</evidence>
<evidence type="ECO:0000313" key="8">
    <source>
        <dbReference type="EMBL" id="EXU80869.1"/>
    </source>
</evidence>
<dbReference type="EMBL" id="JBOK01000005">
    <property type="protein sequence ID" value="EXU80869.1"/>
    <property type="molecule type" value="Genomic_DNA"/>
</dbReference>
<keyword evidence="9" id="KW-1185">Reference proteome</keyword>
<feature type="domain" description="Bacterial surface antigen (D15)" evidence="7">
    <location>
        <begin position="398"/>
        <end position="617"/>
    </location>
</feature>
<dbReference type="Gene3D" id="2.40.160.50">
    <property type="entry name" value="membrane protein fhac: a member of the omp85/tpsb transporter family"/>
    <property type="match status" value="1"/>
</dbReference>
<dbReference type="Gene3D" id="3.10.20.310">
    <property type="entry name" value="membrane protein fhac"/>
    <property type="match status" value="2"/>
</dbReference>
<organism evidence="8 9">
    <name type="scientific">Comamonas aquatica DA1877</name>
    <dbReference type="NCBI Taxonomy" id="1457173"/>
    <lineage>
        <taxon>Bacteria</taxon>
        <taxon>Pseudomonadati</taxon>
        <taxon>Pseudomonadota</taxon>
        <taxon>Betaproteobacteria</taxon>
        <taxon>Burkholderiales</taxon>
        <taxon>Comamonadaceae</taxon>
        <taxon>Comamonas</taxon>
    </lineage>
</organism>
<proteinExistence type="predicted"/>
<dbReference type="Pfam" id="PF01103">
    <property type="entry name" value="Omp85"/>
    <property type="match status" value="1"/>
</dbReference>
<dbReference type="RefSeq" id="WP_043381074.1">
    <property type="nucleotide sequence ID" value="NZ_JBOK01000005.1"/>
</dbReference>
<dbReference type="InterPro" id="IPR039910">
    <property type="entry name" value="D15-like"/>
</dbReference>
<dbReference type="PATRIC" id="fig|1457173.3.peg.1214"/>